<dbReference type="WBParaSite" id="PSAMB.scaffold2199size24670.g16854.t1">
    <property type="protein sequence ID" value="PSAMB.scaffold2199size24670.g16854.t1"/>
    <property type="gene ID" value="PSAMB.scaffold2199size24670.g16854"/>
</dbReference>
<keyword evidence="1" id="KW-1133">Transmembrane helix</keyword>
<reference evidence="3" key="1">
    <citation type="submission" date="2022-11" db="UniProtKB">
        <authorList>
            <consortium name="WormBaseParasite"/>
        </authorList>
    </citation>
    <scope>IDENTIFICATION</scope>
</reference>
<sequence length="209" mass="24739">MTGVFRVPTRSLHSSTVLARGGPLRMDGWWVRDHRPARLPQSAEERKKSALRYGLRPEDYKTYDPDDYKQSTGDYPDLGTTTFAHKDPNEAWSDRRFRRNWAEPVPLHYERYRPDRITYTGIESEESHDPKQVFIGLSIMVAIMVGITYHFMSTAPNKWTWKNPMMPKQYPYDFYRAWPWNDPRKFPIVNYTFESANAEDDHHHGHGHH</sequence>
<proteinExistence type="predicted"/>
<keyword evidence="2" id="KW-1185">Reference proteome</keyword>
<dbReference type="InterPro" id="IPR008699">
    <property type="entry name" value="NDUFB8"/>
</dbReference>
<feature type="transmembrane region" description="Helical" evidence="1">
    <location>
        <begin position="133"/>
        <end position="152"/>
    </location>
</feature>
<dbReference type="PANTHER" id="PTHR12840:SF1">
    <property type="entry name" value="NADH DEHYDROGENASE [UBIQUINONE] 1 BETA SUBCOMPLEX SUBUNIT 8, MITOCHONDRIAL"/>
    <property type="match status" value="1"/>
</dbReference>
<keyword evidence="1" id="KW-0812">Transmembrane</keyword>
<organism evidence="2 3">
    <name type="scientific">Plectus sambesii</name>
    <dbReference type="NCBI Taxonomy" id="2011161"/>
    <lineage>
        <taxon>Eukaryota</taxon>
        <taxon>Metazoa</taxon>
        <taxon>Ecdysozoa</taxon>
        <taxon>Nematoda</taxon>
        <taxon>Chromadorea</taxon>
        <taxon>Plectida</taxon>
        <taxon>Plectina</taxon>
        <taxon>Plectoidea</taxon>
        <taxon>Plectidae</taxon>
        <taxon>Plectus</taxon>
    </lineage>
</organism>
<dbReference type="PANTHER" id="PTHR12840">
    <property type="entry name" value="NADH-UBIQUINONE OXIDOREDUCTASE ASHI SUBUNIT"/>
    <property type="match status" value="1"/>
</dbReference>
<accession>A0A914VPF8</accession>
<name>A0A914VPF8_9BILA</name>
<evidence type="ECO:0000313" key="2">
    <source>
        <dbReference type="Proteomes" id="UP000887566"/>
    </source>
</evidence>
<protein>
    <submittedName>
        <fullName evidence="3">NADH dehydrogenase [ubiquinone] 1 beta subcomplex subunit 8, mitochondrial</fullName>
    </submittedName>
</protein>
<evidence type="ECO:0000313" key="3">
    <source>
        <dbReference type="WBParaSite" id="PSAMB.scaffold2199size24670.g16854.t1"/>
    </source>
</evidence>
<keyword evidence="1" id="KW-0472">Membrane</keyword>
<dbReference type="GO" id="GO:0005739">
    <property type="term" value="C:mitochondrion"/>
    <property type="evidence" value="ECO:0007669"/>
    <property type="project" value="InterPro"/>
</dbReference>
<dbReference type="AlphaFoldDB" id="A0A914VPF8"/>
<dbReference type="Proteomes" id="UP000887566">
    <property type="component" value="Unplaced"/>
</dbReference>
<dbReference type="Pfam" id="PF05821">
    <property type="entry name" value="NDUF_B8"/>
    <property type="match status" value="1"/>
</dbReference>
<evidence type="ECO:0000256" key="1">
    <source>
        <dbReference type="SAM" id="Phobius"/>
    </source>
</evidence>